<name>A0A7C0U3L3_DESA2</name>
<gene>
    <name evidence="1" type="ORF">ENG63_09015</name>
</gene>
<evidence type="ECO:0000313" key="1">
    <source>
        <dbReference type="EMBL" id="HDD44980.1"/>
    </source>
</evidence>
<organism evidence="1">
    <name type="scientific">Desulfofervidus auxilii</name>
    <dbReference type="NCBI Taxonomy" id="1621989"/>
    <lineage>
        <taxon>Bacteria</taxon>
        <taxon>Pseudomonadati</taxon>
        <taxon>Thermodesulfobacteriota</taxon>
        <taxon>Candidatus Desulfofervidia</taxon>
        <taxon>Candidatus Desulfofervidales</taxon>
        <taxon>Candidatus Desulfofervidaceae</taxon>
        <taxon>Candidatus Desulfofervidus</taxon>
    </lineage>
</organism>
<dbReference type="EMBL" id="DRBS01000332">
    <property type="protein sequence ID" value="HDD44980.1"/>
    <property type="molecule type" value="Genomic_DNA"/>
</dbReference>
<dbReference type="AlphaFoldDB" id="A0A7C0U3L3"/>
<dbReference type="SUPFAM" id="SSF56935">
    <property type="entry name" value="Porins"/>
    <property type="match status" value="1"/>
</dbReference>
<accession>A0A7C0U3L3</accession>
<protein>
    <submittedName>
        <fullName evidence="1">Uncharacterized protein</fullName>
    </submittedName>
</protein>
<dbReference type="Proteomes" id="UP000886289">
    <property type="component" value="Unassembled WGS sequence"/>
</dbReference>
<reference evidence="1" key="1">
    <citation type="journal article" date="2020" name="mSystems">
        <title>Genome- and Community-Level Interaction Insights into Carbon Utilization and Element Cycling Functions of Hydrothermarchaeota in Hydrothermal Sediment.</title>
        <authorList>
            <person name="Zhou Z."/>
            <person name="Liu Y."/>
            <person name="Xu W."/>
            <person name="Pan J."/>
            <person name="Luo Z.H."/>
            <person name="Li M."/>
        </authorList>
    </citation>
    <scope>NUCLEOTIDE SEQUENCE [LARGE SCALE GENOMIC DNA]</scope>
    <source>
        <strain evidence="1">HyVt-233</strain>
    </source>
</reference>
<sequence>MSKIYYTNIDSDTSKVNNVGFLIGWQHLLSENTNFTTFLGARYTIMDYYLYYQRIIINPFIWPPFEVIIEKRKKTDREWNYLIDFYFQKKGERISYFLNGNYDLVYSSFGEPVNRGRISGQITYKWSPRWILSLFLSYYTTSSKGRVYEEDNRFFHFRSNLKYFLKDRWFLEFSYSYSNFDDRVRDYNRDRNQFLVILTFQLGKPPAARYKTF</sequence>
<comment type="caution">
    <text evidence="1">The sequence shown here is derived from an EMBL/GenBank/DDBJ whole genome shotgun (WGS) entry which is preliminary data.</text>
</comment>
<proteinExistence type="predicted"/>